<sequence length="341" mass="35879">MLGSRLALAMESGPTLPEAGRIAVFAPHAGADLSALPKDRVEVVTGFRPDYTAFERLGYAVAVAPEGRYAAALVCLPRAKAEARALVAQARAVTDGPVLVDGQKDAGVDSMLKALRGLGEVSAPISKAHGKLFWIGAADLEAWRPAAEQSADGWHTAPGVFSADGIDPASALLAEALPELSGYGADLGAGWGFLGAKVLDRSPKVKALDLVEADHAALACARRNVTDPRAGFHWADATAWRPGRMLDFVVMNPPFHRERKADPELGRTFLRAAGAMLAPKGRLYVVANAHLGYEKTLGDLFGHVEVFGGNRSFKLLMAERPTRQGGGGKVGSASGRMGRSI</sequence>
<dbReference type="GO" id="GO:0052916">
    <property type="term" value="F:23S rRNA (guanine(1835)-N(2))-methyltransferase activity"/>
    <property type="evidence" value="ECO:0007669"/>
    <property type="project" value="UniProtKB-EC"/>
</dbReference>
<gene>
    <name evidence="8" type="primary">rlmG</name>
    <name evidence="8" type="ORF">PSM7751_02538</name>
</gene>
<dbReference type="GO" id="GO:0003676">
    <property type="term" value="F:nucleic acid binding"/>
    <property type="evidence" value="ECO:0007669"/>
    <property type="project" value="InterPro"/>
</dbReference>
<evidence type="ECO:0000259" key="7">
    <source>
        <dbReference type="Pfam" id="PF05175"/>
    </source>
</evidence>
<proteinExistence type="predicted"/>
<feature type="region of interest" description="Disordered" evidence="6">
    <location>
        <begin position="322"/>
        <end position="341"/>
    </location>
</feature>
<dbReference type="Pfam" id="PF05175">
    <property type="entry name" value="MTS"/>
    <property type="match status" value="1"/>
</dbReference>
<dbReference type="InterPro" id="IPR002052">
    <property type="entry name" value="DNA_methylase_N6_adenine_CS"/>
</dbReference>
<keyword evidence="5" id="KW-0949">S-adenosyl-L-methionine</keyword>
<name>A0A1X6ZJE0_9RHOB</name>
<feature type="compositionally biased region" description="Low complexity" evidence="6">
    <location>
        <begin position="331"/>
        <end position="341"/>
    </location>
</feature>
<keyword evidence="2" id="KW-0698">rRNA processing</keyword>
<dbReference type="CDD" id="cd02440">
    <property type="entry name" value="AdoMet_MTases"/>
    <property type="match status" value="1"/>
</dbReference>
<dbReference type="EC" id="2.1.1.174" evidence="8"/>
<dbReference type="Proteomes" id="UP000193963">
    <property type="component" value="Unassembled WGS sequence"/>
</dbReference>
<evidence type="ECO:0000256" key="3">
    <source>
        <dbReference type="ARBA" id="ARBA00022603"/>
    </source>
</evidence>
<dbReference type="PANTHER" id="PTHR47816:SF4">
    <property type="entry name" value="RIBOSOMAL RNA SMALL SUBUNIT METHYLTRANSFERASE C"/>
    <property type="match status" value="1"/>
</dbReference>
<evidence type="ECO:0000256" key="6">
    <source>
        <dbReference type="SAM" id="MobiDB-lite"/>
    </source>
</evidence>
<keyword evidence="3 8" id="KW-0489">Methyltransferase</keyword>
<dbReference type="InterPro" id="IPR007848">
    <property type="entry name" value="Small_mtfrase_dom"/>
</dbReference>
<dbReference type="PANTHER" id="PTHR47816">
    <property type="entry name" value="RIBOSOMAL RNA SMALL SUBUNIT METHYLTRANSFERASE C"/>
    <property type="match status" value="1"/>
</dbReference>
<accession>A0A1X6ZJE0</accession>
<evidence type="ECO:0000256" key="4">
    <source>
        <dbReference type="ARBA" id="ARBA00022679"/>
    </source>
</evidence>
<evidence type="ECO:0000256" key="2">
    <source>
        <dbReference type="ARBA" id="ARBA00022552"/>
    </source>
</evidence>
<dbReference type="AlphaFoldDB" id="A0A1X6ZJE0"/>
<organism evidence="8 9">
    <name type="scientific">Pseudooceanicola marinus</name>
    <dbReference type="NCBI Taxonomy" id="396013"/>
    <lineage>
        <taxon>Bacteria</taxon>
        <taxon>Pseudomonadati</taxon>
        <taxon>Pseudomonadota</taxon>
        <taxon>Alphaproteobacteria</taxon>
        <taxon>Rhodobacterales</taxon>
        <taxon>Paracoccaceae</taxon>
        <taxon>Pseudooceanicola</taxon>
    </lineage>
</organism>
<feature type="domain" description="Methyltransferase small" evidence="7">
    <location>
        <begin position="155"/>
        <end position="316"/>
    </location>
</feature>
<evidence type="ECO:0000256" key="1">
    <source>
        <dbReference type="ARBA" id="ARBA00022490"/>
    </source>
</evidence>
<dbReference type="RefSeq" id="WP_085888594.1">
    <property type="nucleotide sequence ID" value="NZ_FWFN01000005.1"/>
</dbReference>
<dbReference type="EMBL" id="FWFN01000005">
    <property type="protein sequence ID" value="SLN52938.1"/>
    <property type="molecule type" value="Genomic_DNA"/>
</dbReference>
<evidence type="ECO:0000313" key="8">
    <source>
        <dbReference type="EMBL" id="SLN52938.1"/>
    </source>
</evidence>
<keyword evidence="9" id="KW-1185">Reference proteome</keyword>
<evidence type="ECO:0000313" key="9">
    <source>
        <dbReference type="Proteomes" id="UP000193963"/>
    </source>
</evidence>
<dbReference type="InterPro" id="IPR029063">
    <property type="entry name" value="SAM-dependent_MTases_sf"/>
</dbReference>
<reference evidence="8 9" key="1">
    <citation type="submission" date="2017-03" db="EMBL/GenBank/DDBJ databases">
        <authorList>
            <person name="Afonso C.L."/>
            <person name="Miller P.J."/>
            <person name="Scott M.A."/>
            <person name="Spackman E."/>
            <person name="Goraichik I."/>
            <person name="Dimitrov K.M."/>
            <person name="Suarez D.L."/>
            <person name="Swayne D.E."/>
        </authorList>
    </citation>
    <scope>NUCLEOTIDE SEQUENCE [LARGE SCALE GENOMIC DNA]</scope>
    <source>
        <strain evidence="8 9">CECT 7751</strain>
    </source>
</reference>
<dbReference type="OrthoDB" id="9816072at2"/>
<dbReference type="Gene3D" id="3.40.50.150">
    <property type="entry name" value="Vaccinia Virus protein VP39"/>
    <property type="match status" value="2"/>
</dbReference>
<keyword evidence="4 8" id="KW-0808">Transferase</keyword>
<keyword evidence="1" id="KW-0963">Cytoplasm</keyword>
<evidence type="ECO:0000256" key="5">
    <source>
        <dbReference type="ARBA" id="ARBA00022691"/>
    </source>
</evidence>
<protein>
    <submittedName>
        <fullName evidence="8">Ribosomal RNA large subunit methyltransferase G</fullName>
        <ecNumber evidence="8">2.1.1.174</ecNumber>
    </submittedName>
</protein>
<dbReference type="InterPro" id="IPR046977">
    <property type="entry name" value="RsmC/RlmG"/>
</dbReference>
<dbReference type="PROSITE" id="PS00092">
    <property type="entry name" value="N6_MTASE"/>
    <property type="match status" value="1"/>
</dbReference>
<dbReference type="SUPFAM" id="SSF53335">
    <property type="entry name" value="S-adenosyl-L-methionine-dependent methyltransferases"/>
    <property type="match status" value="1"/>
</dbReference>